<evidence type="ECO:0000256" key="5">
    <source>
        <dbReference type="ARBA" id="ARBA00023204"/>
    </source>
</evidence>
<dbReference type="Pfam" id="PF02870">
    <property type="entry name" value="Methyltransf_1N"/>
    <property type="match status" value="1"/>
</dbReference>
<dbReference type="Pfam" id="PF01035">
    <property type="entry name" value="DNA_binding_1"/>
    <property type="match status" value="1"/>
</dbReference>
<gene>
    <name evidence="9" type="ORF">NC998_23650</name>
</gene>
<dbReference type="PANTHER" id="PTHR10815:SF14">
    <property type="entry name" value="BIFUNCTIONAL TRANSCRIPTIONAL ACTIVATOR_DNA REPAIR ENZYME ADA"/>
    <property type="match status" value="1"/>
</dbReference>
<keyword evidence="10" id="KW-1185">Reference proteome</keyword>
<dbReference type="InterPro" id="IPR036631">
    <property type="entry name" value="MGMT_N_sf"/>
</dbReference>
<dbReference type="SUPFAM" id="SSF53155">
    <property type="entry name" value="Methylated DNA-protein cysteine methyltransferase domain"/>
    <property type="match status" value="1"/>
</dbReference>
<comment type="catalytic activity">
    <reaction evidence="6">
        <text>a 6-O-methyl-2'-deoxyguanosine in DNA + L-cysteinyl-[protein] = S-methyl-L-cysteinyl-[protein] + a 2'-deoxyguanosine in DNA</text>
        <dbReference type="Rhea" id="RHEA:24000"/>
        <dbReference type="Rhea" id="RHEA-COMP:10131"/>
        <dbReference type="Rhea" id="RHEA-COMP:10132"/>
        <dbReference type="Rhea" id="RHEA-COMP:11367"/>
        <dbReference type="Rhea" id="RHEA-COMP:11368"/>
        <dbReference type="ChEBI" id="CHEBI:29950"/>
        <dbReference type="ChEBI" id="CHEBI:82612"/>
        <dbReference type="ChEBI" id="CHEBI:85445"/>
        <dbReference type="ChEBI" id="CHEBI:85448"/>
        <dbReference type="EC" id="2.1.1.63"/>
    </reaction>
</comment>
<dbReference type="Gene3D" id="1.10.10.10">
    <property type="entry name" value="Winged helix-like DNA-binding domain superfamily/Winged helix DNA-binding domain"/>
    <property type="match status" value="1"/>
</dbReference>
<dbReference type="SUPFAM" id="SSF46767">
    <property type="entry name" value="Methylated DNA-protein cysteine methyltransferase, C-terminal domain"/>
    <property type="match status" value="1"/>
</dbReference>
<dbReference type="InterPro" id="IPR036388">
    <property type="entry name" value="WH-like_DNA-bd_sf"/>
</dbReference>
<evidence type="ECO:0000256" key="2">
    <source>
        <dbReference type="ARBA" id="ARBA00022603"/>
    </source>
</evidence>
<dbReference type="InterPro" id="IPR014048">
    <property type="entry name" value="MethylDNA_cys_MeTrfase_DNA-bd"/>
</dbReference>
<evidence type="ECO:0000256" key="4">
    <source>
        <dbReference type="ARBA" id="ARBA00022763"/>
    </source>
</evidence>
<keyword evidence="4" id="KW-0227">DNA damage</keyword>
<dbReference type="GO" id="GO:0003908">
    <property type="term" value="F:methylated-DNA-[protein]-cysteine S-methyltransferase activity"/>
    <property type="evidence" value="ECO:0007669"/>
    <property type="project" value="UniProtKB-EC"/>
</dbReference>
<evidence type="ECO:0000313" key="10">
    <source>
        <dbReference type="Proteomes" id="UP001464891"/>
    </source>
</evidence>
<accession>A0ABV0JE96</accession>
<dbReference type="RefSeq" id="WP_190436317.1">
    <property type="nucleotide sequence ID" value="NZ_JAMPKM010000020.1"/>
</dbReference>
<evidence type="ECO:0000259" key="7">
    <source>
        <dbReference type="Pfam" id="PF01035"/>
    </source>
</evidence>
<comment type="caution">
    <text evidence="9">The sequence shown here is derived from an EMBL/GenBank/DDBJ whole genome shotgun (WGS) entry which is preliminary data.</text>
</comment>
<evidence type="ECO:0000256" key="6">
    <source>
        <dbReference type="ARBA" id="ARBA00049348"/>
    </source>
</evidence>
<dbReference type="InterPro" id="IPR036217">
    <property type="entry name" value="MethylDNA_cys_MeTrfase_DNAb"/>
</dbReference>
<sequence>MALGLTPATDQRWGKGAQVCFSTASCSLGLLLVAATPKGLCSVALGDSQEKLVAALRQDFPAANIHSDDSHLQAWSASLLRHLAGQEPRLDLPLDIPATAFQWRVWQILRSINYGDTRSYSQVAEMMGQPQAVRAVARACATNPVALVVPCHRVVRSDGSLGGFRWGLERKQALLAQERQYL</sequence>
<reference evidence="9 10" key="1">
    <citation type="submission" date="2022-04" db="EMBL/GenBank/DDBJ databases">
        <title>Positive selection, recombination, and allopatry shape intraspecific diversity of widespread and dominant cyanobacteria.</title>
        <authorList>
            <person name="Wei J."/>
            <person name="Shu W."/>
            <person name="Hu C."/>
        </authorList>
    </citation>
    <scope>NUCLEOTIDE SEQUENCE [LARGE SCALE GENOMIC DNA]</scope>
    <source>
        <strain evidence="9 10">GB2-A4</strain>
    </source>
</reference>
<comment type="catalytic activity">
    <reaction evidence="1">
        <text>a 4-O-methyl-thymidine in DNA + L-cysteinyl-[protein] = a thymidine in DNA + S-methyl-L-cysteinyl-[protein]</text>
        <dbReference type="Rhea" id="RHEA:53428"/>
        <dbReference type="Rhea" id="RHEA-COMP:10131"/>
        <dbReference type="Rhea" id="RHEA-COMP:10132"/>
        <dbReference type="Rhea" id="RHEA-COMP:13555"/>
        <dbReference type="Rhea" id="RHEA-COMP:13556"/>
        <dbReference type="ChEBI" id="CHEBI:29950"/>
        <dbReference type="ChEBI" id="CHEBI:82612"/>
        <dbReference type="ChEBI" id="CHEBI:137386"/>
        <dbReference type="ChEBI" id="CHEBI:137387"/>
        <dbReference type="EC" id="2.1.1.63"/>
    </reaction>
</comment>
<dbReference type="EC" id="2.1.1.63" evidence="9"/>
<name>A0ABV0JE96_9CYAN</name>
<dbReference type="InterPro" id="IPR008332">
    <property type="entry name" value="MethylG_MeTrfase_N"/>
</dbReference>
<dbReference type="Proteomes" id="UP001464891">
    <property type="component" value="Unassembled WGS sequence"/>
</dbReference>
<dbReference type="CDD" id="cd06445">
    <property type="entry name" value="ATase"/>
    <property type="match status" value="1"/>
</dbReference>
<evidence type="ECO:0000256" key="3">
    <source>
        <dbReference type="ARBA" id="ARBA00022679"/>
    </source>
</evidence>
<dbReference type="PANTHER" id="PTHR10815">
    <property type="entry name" value="METHYLATED-DNA--PROTEIN-CYSTEINE METHYLTRANSFERASE"/>
    <property type="match status" value="1"/>
</dbReference>
<dbReference type="Gene3D" id="3.30.160.70">
    <property type="entry name" value="Methylated DNA-protein cysteine methyltransferase domain"/>
    <property type="match status" value="1"/>
</dbReference>
<keyword evidence="5" id="KW-0234">DNA repair</keyword>
<dbReference type="InterPro" id="IPR001497">
    <property type="entry name" value="MethylDNA_cys_MeTrfase_AS"/>
</dbReference>
<dbReference type="GO" id="GO:0032259">
    <property type="term" value="P:methylation"/>
    <property type="evidence" value="ECO:0007669"/>
    <property type="project" value="UniProtKB-KW"/>
</dbReference>
<protein>
    <submittedName>
        <fullName evidence="9">Methylated-DNA--[protein]-cysteine S-methyltransferase</fullName>
        <ecNumber evidence="9">2.1.1.63</ecNumber>
    </submittedName>
</protein>
<feature type="domain" description="Methylguanine DNA methyltransferase ribonuclease-like" evidence="8">
    <location>
        <begin position="21"/>
        <end position="96"/>
    </location>
</feature>
<feature type="domain" description="Methylated-DNA-[protein]-cysteine S-methyltransferase DNA binding" evidence="7">
    <location>
        <begin position="100"/>
        <end position="179"/>
    </location>
</feature>
<proteinExistence type="predicted"/>
<keyword evidence="3 9" id="KW-0808">Transferase</keyword>
<evidence type="ECO:0000259" key="8">
    <source>
        <dbReference type="Pfam" id="PF02870"/>
    </source>
</evidence>
<dbReference type="EMBL" id="JAMPKM010000020">
    <property type="protein sequence ID" value="MEP0820104.1"/>
    <property type="molecule type" value="Genomic_DNA"/>
</dbReference>
<dbReference type="PROSITE" id="PS00374">
    <property type="entry name" value="MGMT"/>
    <property type="match status" value="1"/>
</dbReference>
<evidence type="ECO:0000313" key="9">
    <source>
        <dbReference type="EMBL" id="MEP0820104.1"/>
    </source>
</evidence>
<organism evidence="9 10">
    <name type="scientific">Trichocoleus desertorum GB2-A4</name>
    <dbReference type="NCBI Taxonomy" id="2933944"/>
    <lineage>
        <taxon>Bacteria</taxon>
        <taxon>Bacillati</taxon>
        <taxon>Cyanobacteriota</taxon>
        <taxon>Cyanophyceae</taxon>
        <taxon>Leptolyngbyales</taxon>
        <taxon>Trichocoleusaceae</taxon>
        <taxon>Trichocoleus</taxon>
    </lineage>
</organism>
<evidence type="ECO:0000256" key="1">
    <source>
        <dbReference type="ARBA" id="ARBA00001286"/>
    </source>
</evidence>
<keyword evidence="2 9" id="KW-0489">Methyltransferase</keyword>
<dbReference type="NCBIfam" id="TIGR00589">
    <property type="entry name" value="ogt"/>
    <property type="match status" value="1"/>
</dbReference>